<gene>
    <name evidence="3" type="ORF">METZ01_LOCUS320359</name>
</gene>
<evidence type="ECO:0000259" key="2">
    <source>
        <dbReference type="Pfam" id="PF05226"/>
    </source>
</evidence>
<feature type="domain" description="CHASE2" evidence="2">
    <location>
        <begin position="1"/>
        <end position="342"/>
    </location>
</feature>
<dbReference type="InterPro" id="IPR007890">
    <property type="entry name" value="CHASE2"/>
</dbReference>
<dbReference type="AlphaFoldDB" id="A0A382P4H7"/>
<organism evidence="3">
    <name type="scientific">marine metagenome</name>
    <dbReference type="NCBI Taxonomy" id="408172"/>
    <lineage>
        <taxon>unclassified sequences</taxon>
        <taxon>metagenomes</taxon>
        <taxon>ecological metagenomes</taxon>
    </lineage>
</organism>
<feature type="non-terminal residue" evidence="3">
    <location>
        <position position="359"/>
    </location>
</feature>
<keyword evidence="1" id="KW-1133">Transmembrane helix</keyword>
<protein>
    <recommendedName>
        <fullName evidence="2">CHASE2 domain-containing protein</fullName>
    </recommendedName>
</protein>
<feature type="non-terminal residue" evidence="3">
    <location>
        <position position="1"/>
    </location>
</feature>
<dbReference type="EMBL" id="UINC01104396">
    <property type="protein sequence ID" value="SVC67505.1"/>
    <property type="molecule type" value="Genomic_DNA"/>
</dbReference>
<sequence>IRNLAQAGAKVIAIDIQFDAPETKSEYLHEFADKIQSDDLRQLIPRHGDKMLAEAIREAKAYNTEVVISAKVANEPTRQPPQYIAKPVKEIMKAEPETGIINDLMDDDGFSRQYPIFSEMTHQPDRYYLTLGVKAVKLFLDIPDTTVPRFDPANDIWNYGDLKIHPYGKSNSFLVNYYGPASGYKLKLQEDYPAWGTFPRYSLAYVIDTEDVDLRDPMEDIDWMSQFLPGQIPEWIEAIEDSNERQEMMEIMGVSGDFDVTKTPFYNKIVVIGVNVEVIHDVKSTPFYNYLGIQQLTPGMETHANAIQTMIHNNYLNVVGSRFTNLLFDYEWFQVLMSHVLIIFILALIAFFLLDMVNP</sequence>
<accession>A0A382P4H7</accession>
<dbReference type="Pfam" id="PF05226">
    <property type="entry name" value="CHASE2"/>
    <property type="match status" value="1"/>
</dbReference>
<keyword evidence="1" id="KW-0812">Transmembrane</keyword>
<proteinExistence type="predicted"/>
<evidence type="ECO:0000256" key="1">
    <source>
        <dbReference type="SAM" id="Phobius"/>
    </source>
</evidence>
<reference evidence="3" key="1">
    <citation type="submission" date="2018-05" db="EMBL/GenBank/DDBJ databases">
        <authorList>
            <person name="Lanie J.A."/>
            <person name="Ng W.-L."/>
            <person name="Kazmierczak K.M."/>
            <person name="Andrzejewski T.M."/>
            <person name="Davidsen T.M."/>
            <person name="Wayne K.J."/>
            <person name="Tettelin H."/>
            <person name="Glass J.I."/>
            <person name="Rusch D."/>
            <person name="Podicherti R."/>
            <person name="Tsui H.-C.T."/>
            <person name="Winkler M.E."/>
        </authorList>
    </citation>
    <scope>NUCLEOTIDE SEQUENCE</scope>
</reference>
<evidence type="ECO:0000313" key="3">
    <source>
        <dbReference type="EMBL" id="SVC67505.1"/>
    </source>
</evidence>
<name>A0A382P4H7_9ZZZZ</name>
<keyword evidence="1" id="KW-0472">Membrane</keyword>
<feature type="transmembrane region" description="Helical" evidence="1">
    <location>
        <begin position="332"/>
        <end position="354"/>
    </location>
</feature>